<sequence>MKKLLLLLLISIEIFAGTQMCGSGTVIRLLSDDNKGSRHQRFIIKEPSGRTLLIAHNIDLAPKIYSLQKGGLIKFCGEYENNSKGGVVHWTHHDPQKRHTAGWLEYNGKKYQ</sequence>
<dbReference type="KEGG" id="smas:HUE87_07345"/>
<feature type="chain" id="PRO_5032831282" evidence="1">
    <location>
        <begin position="17"/>
        <end position="112"/>
    </location>
</feature>
<name>A0A7S7M024_9BACT</name>
<accession>A0A7S7M024</accession>
<keyword evidence="1" id="KW-0732">Signal</keyword>
<protein>
    <submittedName>
        <fullName evidence="2">DUF3465 domain-containing protein</fullName>
    </submittedName>
</protein>
<gene>
    <name evidence="2" type="ORF">HUE87_07345</name>
</gene>
<evidence type="ECO:0000313" key="3">
    <source>
        <dbReference type="Proteomes" id="UP000593836"/>
    </source>
</evidence>
<keyword evidence="3" id="KW-1185">Reference proteome</keyword>
<dbReference type="InterPro" id="IPR021856">
    <property type="entry name" value="DUF3465"/>
</dbReference>
<evidence type="ECO:0000256" key="1">
    <source>
        <dbReference type="SAM" id="SignalP"/>
    </source>
</evidence>
<dbReference type="Proteomes" id="UP000593836">
    <property type="component" value="Chromosome"/>
</dbReference>
<organism evidence="2 3">
    <name type="scientific">Candidatus Sulfurimonas marisnigri</name>
    <dbReference type="NCBI Taxonomy" id="2740405"/>
    <lineage>
        <taxon>Bacteria</taxon>
        <taxon>Pseudomonadati</taxon>
        <taxon>Campylobacterota</taxon>
        <taxon>Epsilonproteobacteria</taxon>
        <taxon>Campylobacterales</taxon>
        <taxon>Sulfurimonadaceae</taxon>
        <taxon>Sulfurimonas</taxon>
    </lineage>
</organism>
<evidence type="ECO:0000313" key="2">
    <source>
        <dbReference type="EMBL" id="QOY53719.1"/>
    </source>
</evidence>
<dbReference type="Pfam" id="PF11948">
    <property type="entry name" value="DUF3465"/>
    <property type="match status" value="1"/>
</dbReference>
<dbReference type="EMBL" id="CP054493">
    <property type="protein sequence ID" value="QOY53719.1"/>
    <property type="molecule type" value="Genomic_DNA"/>
</dbReference>
<dbReference type="AlphaFoldDB" id="A0A7S7M024"/>
<dbReference type="RefSeq" id="WP_194365554.1">
    <property type="nucleotide sequence ID" value="NZ_CP054493.1"/>
</dbReference>
<proteinExistence type="predicted"/>
<feature type="signal peptide" evidence="1">
    <location>
        <begin position="1"/>
        <end position="16"/>
    </location>
</feature>
<reference evidence="2 3" key="1">
    <citation type="submission" date="2020-05" db="EMBL/GenBank/DDBJ databases">
        <title>Sulfurimonas marisnigri, sp. nov., and Sulfurimonas baltica, sp. nov., manganese oxide reducing chemolithoautotrophs of the class Epsilonproteobacteria isolated from the pelagic redoxclines of the Black and Baltic Seas and emended description of the genus Sulfurimonas.</title>
        <authorList>
            <person name="Henkel J.V."/>
            <person name="Laudan C."/>
            <person name="Werner J."/>
            <person name="Neu T."/>
            <person name="Plewe S."/>
            <person name="Sproer C."/>
            <person name="Bunk B."/>
            <person name="Schulz-Vogt H.N."/>
        </authorList>
    </citation>
    <scope>NUCLEOTIDE SEQUENCE [LARGE SCALE GENOMIC DNA]</scope>
    <source>
        <strain evidence="2 3">SoZ1</strain>
    </source>
</reference>